<reference evidence="3" key="1">
    <citation type="submission" date="2016-05" db="EMBL/GenBank/DDBJ databases">
        <title>Viral Hybridization Blurs Taxonomic Lines in a Wastewater Treatment Plant.</title>
        <authorList>
            <person name="Pearson V.M.M."/>
            <person name="Caudle S.B."/>
            <person name="Rokyta D.R."/>
        </authorList>
    </citation>
    <scope>NUCLEOTIDE SEQUENCE</scope>
    <source>
        <strain evidence="3">Wastewater_Microviridae_FL17</strain>
    </source>
</reference>
<evidence type="ECO:0000313" key="3">
    <source>
        <dbReference type="EMBL" id="AOV86365.1"/>
    </source>
</evidence>
<dbReference type="EMBL" id="KX259471">
    <property type="protein sequence ID" value="AOV86365.1"/>
    <property type="molecule type" value="Genomic_DNA"/>
</dbReference>
<comment type="similarity">
    <text evidence="1">Belongs to the microviridae F protein family.</text>
</comment>
<dbReference type="SUPFAM" id="SSF88645">
    <property type="entry name" value="ssDNA viruses"/>
    <property type="match status" value="1"/>
</dbReference>
<name>A0A1D8MK97_9VIRU</name>
<dbReference type="GO" id="GO:0005198">
    <property type="term" value="F:structural molecule activity"/>
    <property type="evidence" value="ECO:0007669"/>
    <property type="project" value="InterPro"/>
</dbReference>
<proteinExistence type="inferred from homology"/>
<organism evidence="3">
    <name type="scientific">uncultured virus</name>
    <dbReference type="NCBI Taxonomy" id="340016"/>
    <lineage>
        <taxon>Viruses</taxon>
        <taxon>environmental samples</taxon>
    </lineage>
</organism>
<feature type="compositionally biased region" description="Polar residues" evidence="2">
    <location>
        <begin position="7"/>
        <end position="20"/>
    </location>
</feature>
<dbReference type="InterPro" id="IPR003514">
    <property type="entry name" value="Microviridae_protein_F"/>
</dbReference>
<sequence>MLRGSVPSVQSRAVHTFSKSPQLHMSRSKFNRSHGVKTAFNEGYLVPVLCDEMVPGDTFSLRMHAFCRLASPLKYPIMDNMFLESFFFAIPYRLVWDHWEEFNGAYSGAGIQPVTYTIPVCSAPAVGGVATGDLQDYMGIPIKINSLTFDSLHQRAYNLIWNEWFRDENLQASVVVDLDDGPDTYSDYTLLRRGKRYDYFTSCLPWPQKGPDVELPLGTSAPVTLDGSAPYPAPLIRQASSGSLIGGGASFTSGAGGEFQTAGGTGDSVIDPNGSLIVDLSAATAATINDIRYAFQLQKLYERDARGGTRYTEIINAHFGVISPDMRLQRPEYVGGGSTPIMINPVAQTTQNTTPTIDNGLAALGAYGVAAAQGHGFTYSATEHMLVVGLVAVRADLNYQQGLERMWSRQYREDFYWPEFAHIGEQAVLNKEIFAQGSSADDDVFGYQERYAEYRYKPSQITGIFRSDATGTLDSWHLAQDFAALPTLGSTFIQENAPMSRVKLVSSAPDFLFDCFFDYTCVRPMPVYSIPGLIDHF</sequence>
<dbReference type="InterPro" id="IPR037002">
    <property type="entry name" value="Microviridae_protein_F_sf"/>
</dbReference>
<evidence type="ECO:0000256" key="2">
    <source>
        <dbReference type="SAM" id="MobiDB-lite"/>
    </source>
</evidence>
<dbReference type="InterPro" id="IPR016184">
    <property type="entry name" value="Capsid/spike_ssDNA_virus"/>
</dbReference>
<feature type="region of interest" description="Disordered" evidence="2">
    <location>
        <begin position="1"/>
        <end position="20"/>
    </location>
</feature>
<evidence type="ECO:0000256" key="1">
    <source>
        <dbReference type="ARBA" id="ARBA00009963"/>
    </source>
</evidence>
<accession>A0A1D8MK97</accession>
<dbReference type="Gene3D" id="2.60.169.10">
    <property type="entry name" value="Microviridae F protein"/>
    <property type="match status" value="2"/>
</dbReference>
<dbReference type="Pfam" id="PF02305">
    <property type="entry name" value="Phage_F"/>
    <property type="match status" value="1"/>
</dbReference>
<protein>
    <submittedName>
        <fullName evidence="3">Putative capsid VP1</fullName>
    </submittedName>
</protein>